<dbReference type="InterPro" id="IPR018704">
    <property type="entry name" value="SecYEG/CpoB_TPR"/>
</dbReference>
<feature type="domain" description="Ancillary SecYEG translocon subunit/Cell division coordinator CpoB TPR" evidence="9">
    <location>
        <begin position="21"/>
        <end position="195"/>
    </location>
</feature>
<dbReference type="Pfam" id="PF09976">
    <property type="entry name" value="TPR_21"/>
    <property type="match status" value="1"/>
</dbReference>
<evidence type="ECO:0000256" key="6">
    <source>
        <dbReference type="ARBA" id="ARBA00023136"/>
    </source>
</evidence>
<dbReference type="Proteomes" id="UP001271769">
    <property type="component" value="Unassembled WGS sequence"/>
</dbReference>
<name>A0ABU5DWM6_9PROT</name>
<dbReference type="RefSeq" id="WP_320500048.1">
    <property type="nucleotide sequence ID" value="NZ_JAXCLX010000001.1"/>
</dbReference>
<evidence type="ECO:0000256" key="7">
    <source>
        <dbReference type="ARBA" id="ARBA00023186"/>
    </source>
</evidence>
<evidence type="ECO:0000256" key="4">
    <source>
        <dbReference type="ARBA" id="ARBA00022692"/>
    </source>
</evidence>
<evidence type="ECO:0000256" key="1">
    <source>
        <dbReference type="ARBA" id="ARBA00004167"/>
    </source>
</evidence>
<dbReference type="PANTHER" id="PTHR38035:SF1">
    <property type="entry name" value="ANCILLARY SECYEG TRANSLOCON SUBUNIT"/>
    <property type="match status" value="1"/>
</dbReference>
<keyword evidence="6 8" id="KW-0472">Membrane</keyword>
<comment type="caution">
    <text evidence="10">The sequence shown here is derived from an EMBL/GenBank/DDBJ whole genome shotgun (WGS) entry which is preliminary data.</text>
</comment>
<evidence type="ECO:0000313" key="11">
    <source>
        <dbReference type="Proteomes" id="UP001271769"/>
    </source>
</evidence>
<protein>
    <submittedName>
        <fullName evidence="10">Tetratricopeptide repeat protein</fullName>
    </submittedName>
</protein>
<accession>A0ABU5DWM6</accession>
<proteinExistence type="predicted"/>
<evidence type="ECO:0000256" key="2">
    <source>
        <dbReference type="ARBA" id="ARBA00004236"/>
    </source>
</evidence>
<feature type="transmembrane region" description="Helical" evidence="8">
    <location>
        <begin position="27"/>
        <end position="48"/>
    </location>
</feature>
<dbReference type="PANTHER" id="PTHR38035">
    <property type="entry name" value="UPF0070 PROTEIN YFGM"/>
    <property type="match status" value="1"/>
</dbReference>
<evidence type="ECO:0000259" key="9">
    <source>
        <dbReference type="Pfam" id="PF09976"/>
    </source>
</evidence>
<keyword evidence="4 8" id="KW-0812">Transmembrane</keyword>
<evidence type="ECO:0000256" key="3">
    <source>
        <dbReference type="ARBA" id="ARBA00022475"/>
    </source>
</evidence>
<evidence type="ECO:0000313" key="10">
    <source>
        <dbReference type="EMBL" id="MDY0871618.1"/>
    </source>
</evidence>
<keyword evidence="7" id="KW-0143">Chaperone</keyword>
<evidence type="ECO:0000256" key="5">
    <source>
        <dbReference type="ARBA" id="ARBA00022989"/>
    </source>
</evidence>
<sequence>MADIFEEVDEDLRRDSAAALWAKYQNLVYGAVALVILGTAGVTGWQIYDRNAREKAGIEYLQALQRADQDPKAAGDVLGTLIHEGGPFAGLARFDLVHQAIKAGDKAGALAQLSAMAGDAKLEAPLKGAAALMGGYVALDLGKADAALALATPLTGDGQPYRLSAAEITGLAAYASGDKTKAKEIFTKLDEELKKAAEAGTTSVPANLQNRVSIMLDRLAG</sequence>
<reference evidence="10 11" key="1">
    <citation type="journal article" date="2013" name="Antonie Van Leeuwenhoek">
        <title>Dongia rigui sp. nov., isolated from freshwater of a large wetland in Korea.</title>
        <authorList>
            <person name="Baik K.S."/>
            <person name="Hwang Y.M."/>
            <person name="Choi J.S."/>
            <person name="Kwon J."/>
            <person name="Seong C.N."/>
        </authorList>
    </citation>
    <scope>NUCLEOTIDE SEQUENCE [LARGE SCALE GENOMIC DNA]</scope>
    <source>
        <strain evidence="10 11">04SU4-P</strain>
    </source>
</reference>
<keyword evidence="3" id="KW-1003">Cell membrane</keyword>
<dbReference type="EMBL" id="JAXCLX010000001">
    <property type="protein sequence ID" value="MDY0871618.1"/>
    <property type="molecule type" value="Genomic_DNA"/>
</dbReference>
<dbReference type="InterPro" id="IPR026039">
    <property type="entry name" value="YfgM"/>
</dbReference>
<evidence type="ECO:0000256" key="8">
    <source>
        <dbReference type="SAM" id="Phobius"/>
    </source>
</evidence>
<gene>
    <name evidence="10" type="ORF">SMD31_06775</name>
</gene>
<comment type="subcellular location">
    <subcellularLocation>
        <location evidence="2">Cell membrane</location>
    </subcellularLocation>
    <subcellularLocation>
        <location evidence="1">Membrane</location>
        <topology evidence="1">Single-pass membrane protein</topology>
    </subcellularLocation>
</comment>
<keyword evidence="5 8" id="KW-1133">Transmembrane helix</keyword>
<keyword evidence="11" id="KW-1185">Reference proteome</keyword>
<organism evidence="10 11">
    <name type="scientific">Dongia rigui</name>
    <dbReference type="NCBI Taxonomy" id="940149"/>
    <lineage>
        <taxon>Bacteria</taxon>
        <taxon>Pseudomonadati</taxon>
        <taxon>Pseudomonadota</taxon>
        <taxon>Alphaproteobacteria</taxon>
        <taxon>Rhodospirillales</taxon>
        <taxon>Dongiaceae</taxon>
        <taxon>Dongia</taxon>
    </lineage>
</organism>